<dbReference type="InterPro" id="IPR039131">
    <property type="entry name" value="NDUFAF1"/>
</dbReference>
<dbReference type="EMBL" id="CP143784">
    <property type="protein sequence ID" value="WVN85600.1"/>
    <property type="molecule type" value="Genomic_DNA"/>
</dbReference>
<dbReference type="PANTHER" id="PTHR13194">
    <property type="entry name" value="COMPLEX I INTERMEDIATE-ASSOCIATED PROTEIN 30"/>
    <property type="match status" value="1"/>
</dbReference>
<dbReference type="InterPro" id="IPR013857">
    <property type="entry name" value="NADH-UbQ_OxRdtase-assoc_prot30"/>
</dbReference>
<evidence type="ECO:0000259" key="1">
    <source>
        <dbReference type="Pfam" id="PF08547"/>
    </source>
</evidence>
<dbReference type="GO" id="GO:0051082">
    <property type="term" value="F:unfolded protein binding"/>
    <property type="evidence" value="ECO:0007669"/>
    <property type="project" value="TreeGrafter"/>
</dbReference>
<dbReference type="KEGG" id="cdep:91084963"/>
<dbReference type="GeneID" id="91084963"/>
<accession>A0AAJ8LWP1</accession>
<dbReference type="AlphaFoldDB" id="A0AAJ8LWP1"/>
<dbReference type="GO" id="GO:0010257">
    <property type="term" value="P:NADH dehydrogenase complex assembly"/>
    <property type="evidence" value="ECO:0007669"/>
    <property type="project" value="TreeGrafter"/>
</dbReference>
<protein>
    <recommendedName>
        <fullName evidence="1">NADH:ubiquinone oxidoreductase intermediate-associated protein 30 domain-containing protein</fullName>
    </recommendedName>
</protein>
<sequence>MFPPFDFGKWRAVDDRVRGGSSCSHLDPVKIDVKGHVVRASREDEKGKEMIRKSSNKLAARFWGHLDIKTLGGAGFASQVFRYSPHPVHFPRTKYAGIVISAMPDPLNFCKDTNQPSEFTVVIKTSPTSPILHHLKTSGSPRAAQLVYESRFILNKGDKTGMIPSEENFYLPWNDFKATYRGREINPEEPRWAPLDTSSIYEVSLMCRSNFGKQEGDFGLIITGISAWEKDSSNQETESGCLSVMTAWVRNVMGWDRGIRLEEGFDEKKA</sequence>
<keyword evidence="3" id="KW-1185">Reference proteome</keyword>
<organism evidence="2 3">
    <name type="scientific">Cryptococcus depauperatus CBS 7841</name>
    <dbReference type="NCBI Taxonomy" id="1295531"/>
    <lineage>
        <taxon>Eukaryota</taxon>
        <taxon>Fungi</taxon>
        <taxon>Dikarya</taxon>
        <taxon>Basidiomycota</taxon>
        <taxon>Agaricomycotina</taxon>
        <taxon>Tremellomycetes</taxon>
        <taxon>Tremellales</taxon>
        <taxon>Cryptococcaceae</taxon>
        <taxon>Cryptococcus</taxon>
    </lineage>
</organism>
<dbReference type="Pfam" id="PF08547">
    <property type="entry name" value="CIA30"/>
    <property type="match status" value="1"/>
</dbReference>
<dbReference type="Proteomes" id="UP000094043">
    <property type="component" value="Chromosome 1"/>
</dbReference>
<gene>
    <name evidence="2" type="ORF">L203_100749</name>
</gene>
<feature type="domain" description="NADH:ubiquinone oxidoreductase intermediate-associated protein 30" evidence="1">
    <location>
        <begin position="7"/>
        <end position="222"/>
    </location>
</feature>
<name>A0AAJ8LWP1_9TREE</name>
<proteinExistence type="predicted"/>
<evidence type="ECO:0000313" key="3">
    <source>
        <dbReference type="Proteomes" id="UP000094043"/>
    </source>
</evidence>
<evidence type="ECO:0000313" key="2">
    <source>
        <dbReference type="EMBL" id="WVN85600.1"/>
    </source>
</evidence>
<dbReference type="RefSeq" id="XP_066066300.1">
    <property type="nucleotide sequence ID" value="XM_066210203.1"/>
</dbReference>
<reference evidence="2" key="1">
    <citation type="submission" date="2016-06" db="EMBL/GenBank/DDBJ databases">
        <authorList>
            <person name="Cuomo C."/>
            <person name="Litvintseva A."/>
            <person name="Heitman J."/>
            <person name="Chen Y."/>
            <person name="Sun S."/>
            <person name="Springer D."/>
            <person name="Dromer F."/>
            <person name="Young S."/>
            <person name="Zeng Q."/>
            <person name="Chapman S."/>
            <person name="Gujja S."/>
            <person name="Saif S."/>
            <person name="Birren B."/>
        </authorList>
    </citation>
    <scope>NUCLEOTIDE SEQUENCE</scope>
    <source>
        <strain evidence="2">CBS 7841</strain>
    </source>
</reference>
<dbReference type="PANTHER" id="PTHR13194:SF19">
    <property type="entry name" value="NAD(P)-BINDING ROSSMANN-FOLD SUPERFAMILY PROTEIN"/>
    <property type="match status" value="1"/>
</dbReference>
<reference evidence="2" key="3">
    <citation type="submission" date="2024-01" db="EMBL/GenBank/DDBJ databases">
        <authorList>
            <person name="Coelho M.A."/>
            <person name="David-Palma M."/>
            <person name="Shea T."/>
            <person name="Sun S."/>
            <person name="Cuomo C.A."/>
            <person name="Heitman J."/>
        </authorList>
    </citation>
    <scope>NUCLEOTIDE SEQUENCE</scope>
    <source>
        <strain evidence="2">CBS 7841</strain>
    </source>
</reference>
<reference evidence="2" key="2">
    <citation type="journal article" date="2022" name="Elife">
        <title>Obligate sexual reproduction of a homothallic fungus closely related to the Cryptococcus pathogenic species complex.</title>
        <authorList>
            <person name="Passer A.R."/>
            <person name="Clancey S.A."/>
            <person name="Shea T."/>
            <person name="David-Palma M."/>
            <person name="Averette A.F."/>
            <person name="Boekhout T."/>
            <person name="Porcel B.M."/>
            <person name="Nowrousian M."/>
            <person name="Cuomo C.A."/>
            <person name="Sun S."/>
            <person name="Heitman J."/>
            <person name="Coelho M.A."/>
        </authorList>
    </citation>
    <scope>NUCLEOTIDE SEQUENCE</scope>
    <source>
        <strain evidence="2">CBS 7841</strain>
    </source>
</reference>